<feature type="compositionally biased region" description="Basic and acidic residues" evidence="6">
    <location>
        <begin position="91"/>
        <end position="113"/>
    </location>
</feature>
<evidence type="ECO:0000256" key="4">
    <source>
        <dbReference type="ARBA" id="ARBA00022840"/>
    </source>
</evidence>
<dbReference type="InterPro" id="IPR050052">
    <property type="entry name" value="ATP-dep_Clp_protease_ClpX"/>
</dbReference>
<dbReference type="SUPFAM" id="SSF52540">
    <property type="entry name" value="P-loop containing nucleoside triphosphate hydrolases"/>
    <property type="match status" value="1"/>
</dbReference>
<dbReference type="GO" id="GO:0051603">
    <property type="term" value="P:proteolysis involved in protein catabolic process"/>
    <property type="evidence" value="ECO:0007669"/>
    <property type="project" value="TreeGrafter"/>
</dbReference>
<keyword evidence="10" id="KW-1185">Reference proteome</keyword>
<dbReference type="Pfam" id="PF07724">
    <property type="entry name" value="AAA_2"/>
    <property type="match status" value="1"/>
</dbReference>
<evidence type="ECO:0000256" key="5">
    <source>
        <dbReference type="ARBA" id="ARBA00023186"/>
    </source>
</evidence>
<dbReference type="GO" id="GO:0009376">
    <property type="term" value="C:HslUV protease complex"/>
    <property type="evidence" value="ECO:0007669"/>
    <property type="project" value="InterPro"/>
</dbReference>
<accession>A0A151ZBV3</accession>
<feature type="region of interest" description="Disordered" evidence="6">
    <location>
        <begin position="163"/>
        <end position="189"/>
    </location>
</feature>
<keyword evidence="9" id="KW-0346">Stress response</keyword>
<comment type="caution">
    <text evidence="9">The sequence shown here is derived from an EMBL/GenBank/DDBJ whole genome shotgun (WGS) entry which is preliminary data.</text>
</comment>
<keyword evidence="4" id="KW-0067">ATP-binding</keyword>
<proteinExistence type="inferred from homology"/>
<dbReference type="EMBL" id="LODT01000035">
    <property type="protein sequence ID" value="KYQ91405.1"/>
    <property type="molecule type" value="Genomic_DNA"/>
</dbReference>
<gene>
    <name evidence="9" type="ORF">DLAC_08370</name>
</gene>
<dbReference type="FunCoup" id="A0A151ZBV3">
    <property type="interactions" value="5"/>
</dbReference>
<evidence type="ECO:0000256" key="3">
    <source>
        <dbReference type="ARBA" id="ARBA00022741"/>
    </source>
</evidence>
<dbReference type="InterPro" id="IPR004491">
    <property type="entry name" value="HslU"/>
</dbReference>
<comment type="similarity">
    <text evidence="1">Belongs to the ClpX chaperone family. HslU subfamily.</text>
</comment>
<dbReference type="GO" id="GO:0016887">
    <property type="term" value="F:ATP hydrolysis activity"/>
    <property type="evidence" value="ECO:0007669"/>
    <property type="project" value="InterPro"/>
</dbReference>
<feature type="compositionally biased region" description="Low complexity" evidence="6">
    <location>
        <begin position="164"/>
        <end position="177"/>
    </location>
</feature>
<evidence type="ECO:0000256" key="2">
    <source>
        <dbReference type="ARBA" id="ARBA00022490"/>
    </source>
</evidence>
<feature type="region of interest" description="Disordered" evidence="6">
    <location>
        <begin position="70"/>
        <end position="125"/>
    </location>
</feature>
<evidence type="ECO:0000256" key="1">
    <source>
        <dbReference type="ARBA" id="ARBA00009771"/>
    </source>
</evidence>
<reference evidence="9 10" key="1">
    <citation type="submission" date="2015-12" db="EMBL/GenBank/DDBJ databases">
        <title>Dictyostelia acquired genes for synthesis and detection of signals that induce cell-type specialization by lateral gene transfer from prokaryotes.</title>
        <authorList>
            <person name="Gloeckner G."/>
            <person name="Schaap P."/>
        </authorList>
    </citation>
    <scope>NUCLEOTIDE SEQUENCE [LARGE SCALE GENOMIC DNA]</scope>
    <source>
        <strain evidence="9 10">TK</strain>
    </source>
</reference>
<dbReference type="Gene3D" id="3.40.50.300">
    <property type="entry name" value="P-loop containing nucleotide triphosphate hydrolases"/>
    <property type="match status" value="2"/>
</dbReference>
<evidence type="ECO:0000256" key="6">
    <source>
        <dbReference type="SAM" id="MobiDB-lite"/>
    </source>
</evidence>
<dbReference type="Gene3D" id="1.10.8.60">
    <property type="match status" value="1"/>
</dbReference>
<dbReference type="InterPro" id="IPR011704">
    <property type="entry name" value="ATPase_dyneun-rel_AAA"/>
</dbReference>
<dbReference type="InterPro" id="IPR027417">
    <property type="entry name" value="P-loop_NTPase"/>
</dbReference>
<evidence type="ECO:0000259" key="8">
    <source>
        <dbReference type="SMART" id="SM01086"/>
    </source>
</evidence>
<dbReference type="NCBIfam" id="TIGR00390">
    <property type="entry name" value="hslU"/>
    <property type="match status" value="1"/>
</dbReference>
<feature type="compositionally biased region" description="Polar residues" evidence="6">
    <location>
        <begin position="114"/>
        <end position="125"/>
    </location>
</feature>
<dbReference type="Pfam" id="PF10431">
    <property type="entry name" value="ClpB_D2-small"/>
    <property type="match status" value="1"/>
</dbReference>
<dbReference type="PANTHER" id="PTHR48102:SF3">
    <property type="entry name" value="ATP-DEPENDENT PROTEASE ATPASE SUBUNIT HSLU"/>
    <property type="match status" value="1"/>
</dbReference>
<evidence type="ECO:0000313" key="9">
    <source>
        <dbReference type="EMBL" id="KYQ91405.1"/>
    </source>
</evidence>
<keyword evidence="5" id="KW-0143">Chaperone</keyword>
<dbReference type="InParanoid" id="A0A151ZBV3"/>
<dbReference type="STRING" id="361077.A0A151ZBV3"/>
<name>A0A151ZBV3_TIELA</name>
<dbReference type="GO" id="GO:0005524">
    <property type="term" value="F:ATP binding"/>
    <property type="evidence" value="ECO:0007669"/>
    <property type="project" value="UniProtKB-KW"/>
</dbReference>
<dbReference type="InterPro" id="IPR003593">
    <property type="entry name" value="AAA+_ATPase"/>
</dbReference>
<dbReference type="AlphaFoldDB" id="A0A151ZBV3"/>
<protein>
    <submittedName>
        <fullName evidence="9">Heat shock protein HslVU</fullName>
    </submittedName>
</protein>
<feature type="domain" description="AAA+ ATPase" evidence="7">
    <location>
        <begin position="271"/>
        <end position="548"/>
    </location>
</feature>
<dbReference type="NCBIfam" id="NF003544">
    <property type="entry name" value="PRK05201.1"/>
    <property type="match status" value="1"/>
</dbReference>
<dbReference type="Proteomes" id="UP000076078">
    <property type="component" value="Unassembled WGS sequence"/>
</dbReference>
<keyword evidence="3" id="KW-0547">Nucleotide-binding</keyword>
<feature type="compositionally biased region" description="Polar residues" evidence="6">
    <location>
        <begin position="75"/>
        <end position="90"/>
    </location>
</feature>
<dbReference type="SMART" id="SM01086">
    <property type="entry name" value="ClpB_D2-small"/>
    <property type="match status" value="1"/>
</dbReference>
<sequence>MITNKLFKFVSKYNNSLVGLTNRSVHIRNSNILVQQKVRYFSTDNGGGNNNKDDFAEILEVIKRIDNGFKKDTPSSKATSTPSDNKTTSFTEKEKKDSVNKTAAEEGNTKNESENISASVTGEVESTNDTISNLIGNKNNGIIVSKVQITDKDLATLLQKIKDNNSSSNSGESNTEGTTDKGKSTIGPGEVFKIQDLMKPQKPTSMQESKYKVVLSEDLIGCDDNLLPRDIQQQLDRFIIGQGSAKRAVAIALRNRWRRKRLEGSIKSDVYPKNILMVGPTGVGKTEIARRLAKIINAPFVKVEATKYTEVGFHGADVDTMIRDLVEVAINNIKAKIANSHRENIEAEVENEIILALVGPMKKPADEVLKMYREKQLENIEIEIDFSGSSQNHVSPSDLKNLSEDDNPFFKLFSEKPSQPKKKRCTVSEARQILEKSHKEKMVTGNAEITRMAIQQAEQNGIVFIDEIDKICTPKESSYHGSDASTDGVQRDLLPIIEGSNVNTKYGMVDTSRILFIASGAFHSCKPSDLISELQGRLPIRVELKPLDQNDFYRILTEPDNNQIQQQQALLKTEDINLQFTAEALQEISKIAFEANAQDLNIGARRLHGIIEKIVEEISFNCDHHSGKTVILDKDDVKTHLKDLLVKTDLSKYII</sequence>
<evidence type="ECO:0000259" key="7">
    <source>
        <dbReference type="SMART" id="SM00382"/>
    </source>
</evidence>
<dbReference type="SMART" id="SM00382">
    <property type="entry name" value="AAA"/>
    <property type="match status" value="1"/>
</dbReference>
<dbReference type="InterPro" id="IPR019489">
    <property type="entry name" value="Clp_ATPase_C"/>
</dbReference>
<feature type="domain" description="Clp ATPase C-terminal" evidence="8">
    <location>
        <begin position="547"/>
        <end position="641"/>
    </location>
</feature>
<dbReference type="Pfam" id="PF07728">
    <property type="entry name" value="AAA_5"/>
    <property type="match status" value="1"/>
</dbReference>
<organism evidence="9 10">
    <name type="scientific">Tieghemostelium lacteum</name>
    <name type="common">Slime mold</name>
    <name type="synonym">Dictyostelium lacteum</name>
    <dbReference type="NCBI Taxonomy" id="361077"/>
    <lineage>
        <taxon>Eukaryota</taxon>
        <taxon>Amoebozoa</taxon>
        <taxon>Evosea</taxon>
        <taxon>Eumycetozoa</taxon>
        <taxon>Dictyostelia</taxon>
        <taxon>Dictyosteliales</taxon>
        <taxon>Raperosteliaceae</taxon>
        <taxon>Tieghemostelium</taxon>
    </lineage>
</organism>
<dbReference type="OrthoDB" id="1721884at2759"/>
<dbReference type="GO" id="GO:0008233">
    <property type="term" value="F:peptidase activity"/>
    <property type="evidence" value="ECO:0007669"/>
    <property type="project" value="InterPro"/>
</dbReference>
<keyword evidence="2" id="KW-0963">Cytoplasm</keyword>
<dbReference type="OMA" id="EYTEAGY"/>
<evidence type="ECO:0000313" key="10">
    <source>
        <dbReference type="Proteomes" id="UP000076078"/>
    </source>
</evidence>
<dbReference type="InterPro" id="IPR003959">
    <property type="entry name" value="ATPase_AAA_core"/>
</dbReference>
<dbReference type="PANTHER" id="PTHR48102">
    <property type="entry name" value="ATP-DEPENDENT CLP PROTEASE ATP-BINDING SUBUNIT CLPX-LIKE, MITOCHONDRIAL-RELATED"/>
    <property type="match status" value="1"/>
</dbReference>